<dbReference type="AlphaFoldDB" id="D6SR97"/>
<organism evidence="7 8">
    <name type="scientific">Desulfonatronospira thiodismutans ASO3-1</name>
    <dbReference type="NCBI Taxonomy" id="555779"/>
    <lineage>
        <taxon>Bacteria</taxon>
        <taxon>Pseudomonadati</taxon>
        <taxon>Thermodesulfobacteriota</taxon>
        <taxon>Desulfovibrionia</taxon>
        <taxon>Desulfovibrionales</taxon>
        <taxon>Desulfonatronovibrionaceae</taxon>
        <taxon>Desulfonatronospira</taxon>
    </lineage>
</organism>
<evidence type="ECO:0000313" key="7">
    <source>
        <dbReference type="EMBL" id="EFI33213.1"/>
    </source>
</evidence>
<evidence type="ECO:0000256" key="2">
    <source>
        <dbReference type="ARBA" id="ARBA00022691"/>
    </source>
</evidence>
<dbReference type="CDD" id="cd01335">
    <property type="entry name" value="Radical_SAM"/>
    <property type="match status" value="1"/>
</dbReference>
<dbReference type="SUPFAM" id="SSF102114">
    <property type="entry name" value="Radical SAM enzymes"/>
    <property type="match status" value="1"/>
</dbReference>
<reference evidence="7" key="1">
    <citation type="submission" date="2010-05" db="EMBL/GenBank/DDBJ databases">
        <title>The draft genome of Desulfonatronospira thiodismutans ASO3-1.</title>
        <authorList>
            <consortium name="US DOE Joint Genome Institute (JGI-PGF)"/>
            <person name="Lucas S."/>
            <person name="Copeland A."/>
            <person name="Lapidus A."/>
            <person name="Cheng J.-F."/>
            <person name="Bruce D."/>
            <person name="Goodwin L."/>
            <person name="Pitluck S."/>
            <person name="Chertkov O."/>
            <person name="Brettin T."/>
            <person name="Detter J.C."/>
            <person name="Han C."/>
            <person name="Land M.L."/>
            <person name="Hauser L."/>
            <person name="Kyrpides N."/>
            <person name="Mikhailova N."/>
            <person name="Muyzer G."/>
            <person name="Woyke T."/>
        </authorList>
    </citation>
    <scope>NUCLEOTIDE SEQUENCE [LARGE SCALE GENOMIC DNA]</scope>
    <source>
        <strain evidence="7">ASO3-1</strain>
    </source>
</reference>
<feature type="domain" description="Radical SAM core" evidence="6">
    <location>
        <begin position="207"/>
        <end position="417"/>
    </location>
</feature>
<accession>D6SR97</accession>
<keyword evidence="4" id="KW-0408">Iron</keyword>
<dbReference type="SFLD" id="SFLDS00029">
    <property type="entry name" value="Radical_SAM"/>
    <property type="match status" value="1"/>
</dbReference>
<dbReference type="Pfam" id="PF04055">
    <property type="entry name" value="Radical_SAM"/>
    <property type="match status" value="1"/>
</dbReference>
<dbReference type="InterPro" id="IPR050377">
    <property type="entry name" value="Radical_SAM_PqqE_MftC-like"/>
</dbReference>
<proteinExistence type="predicted"/>
<keyword evidence="8" id="KW-1185">Reference proteome</keyword>
<keyword evidence="2" id="KW-0949">S-adenosyl-L-methionine</keyword>
<dbReference type="InterPro" id="IPR013785">
    <property type="entry name" value="Aldolase_TIM"/>
</dbReference>
<protein>
    <submittedName>
        <fullName evidence="7">Radical SAM domain protein</fullName>
    </submittedName>
</protein>
<evidence type="ECO:0000256" key="1">
    <source>
        <dbReference type="ARBA" id="ARBA00001966"/>
    </source>
</evidence>
<sequence>MQPNETNLENIFPACKSLVTRQAWSALVARMDTKPGPEKFPAMISSLSHKLELPEYLAELAELETALYSCLQLADQVPSSVHQKMINPSLKMLELHWKGLDKALERAGDPKIQPASQPELMLVWFDPASGCSRAQPADHRTLTALKIVSEDQPMGSTALEYKVNLAELHRAVDQSASRGLILAPRTRLGRDPAIFQPHDKSFERFMHPRVFTLQWHITQVCDLNCKHCYDRSSRSPMSLESAYYVLDELEKFCTHNNVRAKVTFTGGNPLLYPHFDQLYLETVRRGFPVNILGNPASRQRLEQLLEIQTPSMYQVSLEGLREHNDFVRQPGYFDRIMEFLPLLRELGISSQVMLTLTRDNMDQVLPLGEHLRDMTDLFTFNRLSAVGEGASLLMPSYAGYESFLHEYIRATRDNPVLGLKDNLINSIRDENGHKPFGGCTGFGCGAGFNFATLLSDGELHACRKFPSPLGNIFQNGLIQSYESEAGRKYRAGSEACRDCRLLPACGGCQAVIYSLGLDPHKDRDPYCFYSNAPAA</sequence>
<evidence type="ECO:0000313" key="8">
    <source>
        <dbReference type="Proteomes" id="UP000005496"/>
    </source>
</evidence>
<dbReference type="NCBIfam" id="TIGR04082">
    <property type="entry name" value="rSAM_for_selen"/>
    <property type="match status" value="1"/>
</dbReference>
<dbReference type="Proteomes" id="UP000005496">
    <property type="component" value="Unassembled WGS sequence"/>
</dbReference>
<evidence type="ECO:0000259" key="6">
    <source>
        <dbReference type="PROSITE" id="PS51918"/>
    </source>
</evidence>
<gene>
    <name evidence="7" type="ORF">Dthio_PD0539</name>
</gene>
<evidence type="ECO:0000256" key="4">
    <source>
        <dbReference type="ARBA" id="ARBA00023004"/>
    </source>
</evidence>
<dbReference type="InterPro" id="IPR023885">
    <property type="entry name" value="4Fe4S-binding_SPASM_dom"/>
</dbReference>
<evidence type="ECO:0000256" key="5">
    <source>
        <dbReference type="ARBA" id="ARBA00023014"/>
    </source>
</evidence>
<name>D6SR97_9BACT</name>
<keyword evidence="3" id="KW-0479">Metal-binding</keyword>
<dbReference type="Gene3D" id="3.20.20.70">
    <property type="entry name" value="Aldolase class I"/>
    <property type="match status" value="1"/>
</dbReference>
<comment type="caution">
    <text evidence="7">The sequence shown here is derived from an EMBL/GenBank/DDBJ whole genome shotgun (WGS) entry which is preliminary data.</text>
</comment>
<dbReference type="InterPro" id="IPR058240">
    <property type="entry name" value="rSAM_sf"/>
</dbReference>
<dbReference type="OrthoDB" id="9772409at2"/>
<dbReference type="eggNOG" id="COG0535">
    <property type="taxonomic scope" value="Bacteria"/>
</dbReference>
<dbReference type="Pfam" id="PF13186">
    <property type="entry name" value="SPASM"/>
    <property type="match status" value="1"/>
</dbReference>
<dbReference type="GO" id="GO:0003824">
    <property type="term" value="F:catalytic activity"/>
    <property type="evidence" value="ECO:0007669"/>
    <property type="project" value="InterPro"/>
</dbReference>
<dbReference type="PROSITE" id="PS51918">
    <property type="entry name" value="RADICAL_SAM"/>
    <property type="match status" value="1"/>
</dbReference>
<keyword evidence="5" id="KW-0411">Iron-sulfur</keyword>
<dbReference type="GO" id="GO:0051536">
    <property type="term" value="F:iron-sulfur cluster binding"/>
    <property type="evidence" value="ECO:0007669"/>
    <property type="project" value="UniProtKB-KW"/>
</dbReference>
<dbReference type="InterPro" id="IPR007197">
    <property type="entry name" value="rSAM"/>
</dbReference>
<dbReference type="NCBIfam" id="TIGR04085">
    <property type="entry name" value="rSAM_more_4Fe4S"/>
    <property type="match status" value="1"/>
</dbReference>
<dbReference type="PANTHER" id="PTHR11228">
    <property type="entry name" value="RADICAL SAM DOMAIN PROTEIN"/>
    <property type="match status" value="1"/>
</dbReference>
<dbReference type="GO" id="GO:0046872">
    <property type="term" value="F:metal ion binding"/>
    <property type="evidence" value="ECO:0007669"/>
    <property type="project" value="UniProtKB-KW"/>
</dbReference>
<dbReference type="SFLD" id="SFLDG01067">
    <property type="entry name" value="SPASM/twitch_domain_containing"/>
    <property type="match status" value="1"/>
</dbReference>
<dbReference type="PANTHER" id="PTHR11228:SF7">
    <property type="entry name" value="PQQA PEPTIDE CYCLASE"/>
    <property type="match status" value="1"/>
</dbReference>
<dbReference type="InterPro" id="IPR023807">
    <property type="entry name" value="Peptide_mod_rSAM"/>
</dbReference>
<evidence type="ECO:0000256" key="3">
    <source>
        <dbReference type="ARBA" id="ARBA00022723"/>
    </source>
</evidence>
<dbReference type="EMBL" id="ACJN02000003">
    <property type="protein sequence ID" value="EFI33213.1"/>
    <property type="molecule type" value="Genomic_DNA"/>
</dbReference>
<dbReference type="RefSeq" id="WP_008870571.1">
    <property type="nucleotide sequence ID" value="NZ_ACJN02000003.1"/>
</dbReference>
<comment type="cofactor">
    <cofactor evidence="1">
        <name>[4Fe-4S] cluster</name>
        <dbReference type="ChEBI" id="CHEBI:49883"/>
    </cofactor>
</comment>